<dbReference type="AlphaFoldDB" id="A0A1T4KF64"/>
<feature type="modified residue" description="4-aspartylphosphate" evidence="5">
    <location>
        <position position="59"/>
    </location>
</feature>
<evidence type="ECO:0000313" key="8">
    <source>
        <dbReference type="EMBL" id="SJZ41098.1"/>
    </source>
</evidence>
<dbReference type="InterPro" id="IPR011006">
    <property type="entry name" value="CheY-like_superfamily"/>
</dbReference>
<proteinExistence type="predicted"/>
<name>A0A1T4KF64_9ENTE</name>
<evidence type="ECO:0000256" key="4">
    <source>
        <dbReference type="ARBA" id="ARBA00037164"/>
    </source>
</evidence>
<dbReference type="Proteomes" id="UP000190328">
    <property type="component" value="Unassembled WGS sequence"/>
</dbReference>
<reference evidence="8 9" key="1">
    <citation type="submission" date="2017-02" db="EMBL/GenBank/DDBJ databases">
        <authorList>
            <person name="Peterson S.W."/>
        </authorList>
    </citation>
    <scope>NUCLEOTIDE SEQUENCE [LARGE SCALE GENOMIC DNA]</scope>
    <source>
        <strain evidence="8 9">ATCC BAA-1030</strain>
    </source>
</reference>
<dbReference type="PANTHER" id="PTHR37299:SF3">
    <property type="entry name" value="STAGE 0 SPORULATION PROTEIN A HOMOLOG"/>
    <property type="match status" value="1"/>
</dbReference>
<dbReference type="PANTHER" id="PTHR37299">
    <property type="entry name" value="TRANSCRIPTIONAL REGULATOR-RELATED"/>
    <property type="match status" value="1"/>
</dbReference>
<keyword evidence="3" id="KW-0010">Activator</keyword>
<dbReference type="OrthoDB" id="9809318at2"/>
<dbReference type="GO" id="GO:0003677">
    <property type="term" value="F:DNA binding"/>
    <property type="evidence" value="ECO:0007669"/>
    <property type="project" value="InterPro"/>
</dbReference>
<keyword evidence="5" id="KW-0597">Phosphoprotein</keyword>
<evidence type="ECO:0000256" key="5">
    <source>
        <dbReference type="PROSITE-ProRule" id="PRU00169"/>
    </source>
</evidence>
<gene>
    <name evidence="8" type="ORF">SAMN02745116_00226</name>
</gene>
<dbReference type="Gene3D" id="3.40.50.2300">
    <property type="match status" value="1"/>
</dbReference>
<dbReference type="EMBL" id="FUXI01000002">
    <property type="protein sequence ID" value="SJZ41098.1"/>
    <property type="molecule type" value="Genomic_DNA"/>
</dbReference>
<evidence type="ECO:0000256" key="1">
    <source>
        <dbReference type="ARBA" id="ARBA00022490"/>
    </source>
</evidence>
<dbReference type="InterPro" id="IPR001789">
    <property type="entry name" value="Sig_transdc_resp-reg_receiver"/>
</dbReference>
<keyword evidence="1" id="KW-0963">Cytoplasm</keyword>
<evidence type="ECO:0000313" key="9">
    <source>
        <dbReference type="Proteomes" id="UP000190328"/>
    </source>
</evidence>
<evidence type="ECO:0000259" key="6">
    <source>
        <dbReference type="PROSITE" id="PS50110"/>
    </source>
</evidence>
<feature type="domain" description="HTH LytTR-type" evidence="7">
    <location>
        <begin position="142"/>
        <end position="246"/>
    </location>
</feature>
<dbReference type="RefSeq" id="WP_159443158.1">
    <property type="nucleotide sequence ID" value="NZ_FUXI01000002.1"/>
</dbReference>
<dbReference type="STRING" id="263852.SAMN02745116_00226"/>
<dbReference type="PROSITE" id="PS50110">
    <property type="entry name" value="RESPONSE_REGULATORY"/>
    <property type="match status" value="1"/>
</dbReference>
<dbReference type="PROSITE" id="PS50930">
    <property type="entry name" value="HTH_LYTTR"/>
    <property type="match status" value="1"/>
</dbReference>
<organism evidence="8 9">
    <name type="scientific">Pilibacter termitis</name>
    <dbReference type="NCBI Taxonomy" id="263852"/>
    <lineage>
        <taxon>Bacteria</taxon>
        <taxon>Bacillati</taxon>
        <taxon>Bacillota</taxon>
        <taxon>Bacilli</taxon>
        <taxon>Lactobacillales</taxon>
        <taxon>Enterococcaceae</taxon>
        <taxon>Pilibacter</taxon>
    </lineage>
</organism>
<keyword evidence="9" id="KW-1185">Reference proteome</keyword>
<dbReference type="InterPro" id="IPR007492">
    <property type="entry name" value="LytTR_DNA-bd_dom"/>
</dbReference>
<comment type="function">
    <text evidence="4">Required for high-level post-exponential phase expression of a series of secreted proteins.</text>
</comment>
<dbReference type="SMART" id="SM00850">
    <property type="entry name" value="LytTR"/>
    <property type="match status" value="1"/>
</dbReference>
<dbReference type="InterPro" id="IPR046947">
    <property type="entry name" value="LytR-like"/>
</dbReference>
<dbReference type="Pfam" id="PF04397">
    <property type="entry name" value="LytTR"/>
    <property type="match status" value="1"/>
</dbReference>
<keyword evidence="2" id="KW-0902">Two-component regulatory system</keyword>
<evidence type="ECO:0000259" key="7">
    <source>
        <dbReference type="PROSITE" id="PS50930"/>
    </source>
</evidence>
<dbReference type="Gene3D" id="2.40.50.1020">
    <property type="entry name" value="LytTr DNA-binding domain"/>
    <property type="match status" value="1"/>
</dbReference>
<dbReference type="GO" id="GO:0000156">
    <property type="term" value="F:phosphorelay response regulator activity"/>
    <property type="evidence" value="ECO:0007669"/>
    <property type="project" value="InterPro"/>
</dbReference>
<dbReference type="Pfam" id="PF00072">
    <property type="entry name" value="Response_reg"/>
    <property type="match status" value="1"/>
</dbReference>
<feature type="domain" description="Response regulatory" evidence="6">
    <location>
        <begin position="2"/>
        <end position="126"/>
    </location>
</feature>
<dbReference type="SMART" id="SM00448">
    <property type="entry name" value="REC"/>
    <property type="match status" value="1"/>
</dbReference>
<evidence type="ECO:0000256" key="2">
    <source>
        <dbReference type="ARBA" id="ARBA00023012"/>
    </source>
</evidence>
<sequence>MNIYILEDDFILLKKIERFVREIVRENQWLPKAIVDTTRPEEIIQRLQNAPGPHVYLLDIEIKGYEKSGLELAEEIRKRDVYGTISFISSHVEFASITYQYRVEAYDFIDKSLEDDKLKERVRQTIERQFRYEDEEDTSGIFHFSTKYSDVKLPIRDIIYFETANIPHKVKLVRKENAVDYFYSSLSEVNKKNEYLYLCHRSFIVNVLNVERIKHVKKDYYAIMSDGNVIPIARSRVKELIQRVGFLRDKKQ</sequence>
<evidence type="ECO:0000256" key="3">
    <source>
        <dbReference type="ARBA" id="ARBA00023159"/>
    </source>
</evidence>
<accession>A0A1T4KF64</accession>
<protein>
    <submittedName>
        <fullName evidence="8">Two component transcriptional regulator, LytTR family</fullName>
    </submittedName>
</protein>
<dbReference type="SUPFAM" id="SSF52172">
    <property type="entry name" value="CheY-like"/>
    <property type="match status" value="1"/>
</dbReference>